<reference evidence="1" key="1">
    <citation type="submission" date="2018-05" db="EMBL/GenBank/DDBJ databases">
        <authorList>
            <person name="Lanie J.A."/>
            <person name="Ng W.-L."/>
            <person name="Kazmierczak K.M."/>
            <person name="Andrzejewski T.M."/>
            <person name="Davidsen T.M."/>
            <person name="Wayne K.J."/>
            <person name="Tettelin H."/>
            <person name="Glass J.I."/>
            <person name="Rusch D."/>
            <person name="Podicherti R."/>
            <person name="Tsui H.-C.T."/>
            <person name="Winkler M.E."/>
        </authorList>
    </citation>
    <scope>NUCLEOTIDE SEQUENCE</scope>
</reference>
<organism evidence="1">
    <name type="scientific">marine metagenome</name>
    <dbReference type="NCBI Taxonomy" id="408172"/>
    <lineage>
        <taxon>unclassified sequences</taxon>
        <taxon>metagenomes</taxon>
        <taxon>ecological metagenomes</taxon>
    </lineage>
</organism>
<dbReference type="InterPro" id="IPR011051">
    <property type="entry name" value="RmlC_Cupin_sf"/>
</dbReference>
<dbReference type="AlphaFoldDB" id="A0A382DVX6"/>
<dbReference type="InterPro" id="IPR014710">
    <property type="entry name" value="RmlC-like_jellyroll"/>
</dbReference>
<dbReference type="Gene3D" id="2.60.120.10">
    <property type="entry name" value="Jelly Rolls"/>
    <property type="match status" value="1"/>
</dbReference>
<evidence type="ECO:0008006" key="2">
    <source>
        <dbReference type="Google" id="ProtNLM"/>
    </source>
</evidence>
<dbReference type="SUPFAM" id="SSF51182">
    <property type="entry name" value="RmlC-like cupins"/>
    <property type="match status" value="1"/>
</dbReference>
<protein>
    <recommendedName>
        <fullName evidence="2">Cupin 2 conserved barrel domain-containing protein</fullName>
    </recommendedName>
</protein>
<name>A0A382DVX6_9ZZZZ</name>
<proteinExistence type="predicted"/>
<evidence type="ECO:0000313" key="1">
    <source>
        <dbReference type="EMBL" id="SVB42415.1"/>
    </source>
</evidence>
<dbReference type="EMBL" id="UINC01041313">
    <property type="protein sequence ID" value="SVB42415.1"/>
    <property type="molecule type" value="Genomic_DNA"/>
</dbReference>
<sequence>MTEAIRKLESERVRVTERLLLPGESTGHHIHEYDYVVVPLTGGELTIVDAAGNSTKFPTEMGGAYARQKGVAHNVFNLSDQEIRFTEIELLG</sequence>
<accession>A0A382DVX6</accession>
<gene>
    <name evidence="1" type="ORF">METZ01_LOCUS195269</name>
</gene>